<dbReference type="PANTHER" id="PTHR10788">
    <property type="entry name" value="TREHALOSE-6-PHOSPHATE SYNTHASE"/>
    <property type="match status" value="1"/>
</dbReference>
<dbReference type="NCBIfam" id="TIGR01484">
    <property type="entry name" value="HAD-SF-IIB"/>
    <property type="match status" value="1"/>
</dbReference>
<organism evidence="3 4">
    <name type="scientific">Mucilaginibacter auburnensis</name>
    <dbReference type="NCBI Taxonomy" id="1457233"/>
    <lineage>
        <taxon>Bacteria</taxon>
        <taxon>Pseudomonadati</taxon>
        <taxon>Bacteroidota</taxon>
        <taxon>Sphingobacteriia</taxon>
        <taxon>Sphingobacteriales</taxon>
        <taxon>Sphingobacteriaceae</taxon>
        <taxon>Mucilaginibacter</taxon>
    </lineage>
</organism>
<dbReference type="Pfam" id="PF00982">
    <property type="entry name" value="Glyco_transf_20"/>
    <property type="match status" value="1"/>
</dbReference>
<dbReference type="Pfam" id="PF02358">
    <property type="entry name" value="Trehalose_PPase"/>
    <property type="match status" value="1"/>
</dbReference>
<evidence type="ECO:0000313" key="4">
    <source>
        <dbReference type="Proteomes" id="UP000242687"/>
    </source>
</evidence>
<dbReference type="CDD" id="cd03788">
    <property type="entry name" value="GT20_TPS"/>
    <property type="match status" value="1"/>
</dbReference>
<comment type="similarity">
    <text evidence="1">In the C-terminal section; belongs to the trehalose phosphatase family.</text>
</comment>
<dbReference type="GO" id="GO:0005829">
    <property type="term" value="C:cytosol"/>
    <property type="evidence" value="ECO:0007669"/>
    <property type="project" value="TreeGrafter"/>
</dbReference>
<comment type="caution">
    <text evidence="3">The sequence shown here is derived from an EMBL/GenBank/DDBJ whole genome shotgun (WGS) entry which is preliminary data.</text>
</comment>
<dbReference type="SUPFAM" id="SSF56784">
    <property type="entry name" value="HAD-like"/>
    <property type="match status" value="1"/>
</dbReference>
<name>A0A2H9VVA9_9SPHI</name>
<dbReference type="PANTHER" id="PTHR10788:SF106">
    <property type="entry name" value="BCDNA.GH08860"/>
    <property type="match status" value="1"/>
</dbReference>
<dbReference type="Proteomes" id="UP000242687">
    <property type="component" value="Unassembled WGS sequence"/>
</dbReference>
<dbReference type="Gene3D" id="3.40.50.1000">
    <property type="entry name" value="HAD superfamily/HAD-like"/>
    <property type="match status" value="1"/>
</dbReference>
<gene>
    <name evidence="3" type="ORF">CLV57_1743</name>
</gene>
<evidence type="ECO:0000256" key="1">
    <source>
        <dbReference type="ARBA" id="ARBA00006330"/>
    </source>
</evidence>
<accession>A0A2H9VVA9</accession>
<dbReference type="GO" id="GO:0005992">
    <property type="term" value="P:trehalose biosynthetic process"/>
    <property type="evidence" value="ECO:0007669"/>
    <property type="project" value="InterPro"/>
</dbReference>
<dbReference type="Gene3D" id="3.30.70.1020">
    <property type="entry name" value="Trehalose-6-phosphate phosphatase related protein, domain 2"/>
    <property type="match status" value="1"/>
</dbReference>
<dbReference type="NCBIfam" id="NF011071">
    <property type="entry name" value="PRK14501.1"/>
    <property type="match status" value="1"/>
</dbReference>
<reference evidence="3 4" key="1">
    <citation type="submission" date="2017-11" db="EMBL/GenBank/DDBJ databases">
        <title>Genomic Encyclopedia of Archaeal and Bacterial Type Strains, Phase II (KMG-II): From Individual Species to Whole Genera.</title>
        <authorList>
            <person name="Goeker M."/>
        </authorList>
    </citation>
    <scope>NUCLEOTIDE SEQUENCE [LARGE SCALE GENOMIC DNA]</scope>
    <source>
        <strain evidence="3 4">DSM 28175</strain>
    </source>
</reference>
<keyword evidence="4" id="KW-1185">Reference proteome</keyword>
<dbReference type="GO" id="GO:0003825">
    <property type="term" value="F:alpha,alpha-trehalose-phosphate synthase (UDP-forming) activity"/>
    <property type="evidence" value="ECO:0007669"/>
    <property type="project" value="TreeGrafter"/>
</dbReference>
<dbReference type="GO" id="GO:0004805">
    <property type="term" value="F:trehalose-phosphatase activity"/>
    <property type="evidence" value="ECO:0007669"/>
    <property type="project" value="TreeGrafter"/>
</dbReference>
<dbReference type="Gene3D" id="3.40.50.2000">
    <property type="entry name" value="Glycogen Phosphorylase B"/>
    <property type="match status" value="2"/>
</dbReference>
<comment type="similarity">
    <text evidence="2">Belongs to the glycosyltransferase 20 family.</text>
</comment>
<evidence type="ECO:0000313" key="3">
    <source>
        <dbReference type="EMBL" id="PJJ84722.1"/>
    </source>
</evidence>
<dbReference type="InterPro" id="IPR006379">
    <property type="entry name" value="HAD-SF_hydro_IIB"/>
</dbReference>
<dbReference type="InterPro" id="IPR003337">
    <property type="entry name" value="Trehalose_PPase"/>
</dbReference>
<evidence type="ECO:0000256" key="2">
    <source>
        <dbReference type="ARBA" id="ARBA00008799"/>
    </source>
</evidence>
<dbReference type="AlphaFoldDB" id="A0A2H9VVA9"/>
<proteinExistence type="inferred from homology"/>
<dbReference type="InterPro" id="IPR036412">
    <property type="entry name" value="HAD-like_sf"/>
</dbReference>
<dbReference type="InterPro" id="IPR023214">
    <property type="entry name" value="HAD_sf"/>
</dbReference>
<dbReference type="InterPro" id="IPR001830">
    <property type="entry name" value="Glyco_trans_20"/>
</dbReference>
<dbReference type="NCBIfam" id="TIGR00685">
    <property type="entry name" value="T6PP"/>
    <property type="match status" value="1"/>
</dbReference>
<dbReference type="SUPFAM" id="SSF53756">
    <property type="entry name" value="UDP-Glycosyltransferase/glycogen phosphorylase"/>
    <property type="match status" value="1"/>
</dbReference>
<protein>
    <submittedName>
        <fullName evidence="3">Trehalose 6-phosphate synthase/phosphatase</fullName>
    </submittedName>
</protein>
<dbReference type="EMBL" id="PGFJ01000001">
    <property type="protein sequence ID" value="PJJ84722.1"/>
    <property type="molecule type" value="Genomic_DNA"/>
</dbReference>
<dbReference type="CDD" id="cd01627">
    <property type="entry name" value="HAD_TPP"/>
    <property type="match status" value="1"/>
</dbReference>
<sequence>MQGRSPQTFLFYFKKVKEMKNRLIIISNRLPLTIEQNGDEYKLKPSSGGLVSAISSYLQKQGKGSVSEDIWVGYPGCDERLWNNAERPEGSNTDHNFLPVFIDDDTYQHYYDGFSNSLIWPLFHYFPSFAQYDDADFEAYMSANKIFADTLAQHIRHDDMVWIHDYHLMPLAGMLRKRFPWLTIGFFLHIPFPSYELFRVIPKKWQHEILKGIAGANLIGFHTIDYASHFLTSIERVLKVQRDGQHFVWDDRRIKVDAFPISIDFDKFYQAADSPDVAAFRETYTTLKDGKQLIFSVDRLDYTKGLENRLKGYHQFLSDNPDYIGKVVFILVIVPSRDAIDKYAEQKKMIDEYIGNLNSSMGSITWQPVIYHYNSLSFDELIALYTSCDLALITPLRDGMNLVAKEFVASRKDQRGVLILSEMAGAARELTDALQINPNDTAEIATMIKQALEMPEAEQAKRISAMQNCIKHYNVDTWASDFFDNLTATVSHQLNTQPALLDNFSKAHLLKKYGGAQKRLLLLDYDGTLVPFTKFPEDAVPDEALLSIIKELANNADNDVYIISGRSSSFLQQWLGNLNVGLIAEHGAKFWYRSGKWDYAVKEDIQELMSKVERIMDLYVAKCPDTFIEHKEFSLAWHYRNADPVLGGLRAHELFDQLVDLTASLPLNILNGNKVIEVRIKGINKGVAAQKVIDADSYDFILCIGDDKTDEDMFKKLQGLPNAYTVKVGDEISFAKYHLHSPYLVQSLLHNISVYPEPEKQSR</sequence>